<dbReference type="InterPro" id="IPR001789">
    <property type="entry name" value="Sig_transdc_resp-reg_receiver"/>
</dbReference>
<dbReference type="InterPro" id="IPR051015">
    <property type="entry name" value="EvgA-like"/>
</dbReference>
<dbReference type="CDD" id="cd06170">
    <property type="entry name" value="LuxR_C_like"/>
    <property type="match status" value="1"/>
</dbReference>
<dbReference type="Gene3D" id="3.40.50.2300">
    <property type="match status" value="1"/>
</dbReference>
<dbReference type="Gene3D" id="1.10.10.10">
    <property type="entry name" value="Winged helix-like DNA-binding domain superfamily/Winged helix DNA-binding domain"/>
    <property type="match status" value="1"/>
</dbReference>
<dbReference type="SMART" id="SM00421">
    <property type="entry name" value="HTH_LUXR"/>
    <property type="match status" value="1"/>
</dbReference>
<comment type="caution">
    <text evidence="6">The sequence shown here is derived from an EMBL/GenBank/DDBJ whole genome shotgun (WGS) entry which is preliminary data.</text>
</comment>
<evidence type="ECO:0000256" key="2">
    <source>
        <dbReference type="ARBA" id="ARBA00023125"/>
    </source>
</evidence>
<evidence type="ECO:0000313" key="7">
    <source>
        <dbReference type="Proteomes" id="UP001596103"/>
    </source>
</evidence>
<proteinExistence type="predicted"/>
<dbReference type="RefSeq" id="WP_377714230.1">
    <property type="nucleotide sequence ID" value="NZ_JBHSMP010000030.1"/>
</dbReference>
<reference evidence="7" key="1">
    <citation type="journal article" date="2019" name="Int. J. Syst. Evol. Microbiol.">
        <title>The Global Catalogue of Microorganisms (GCM) 10K type strain sequencing project: providing services to taxonomists for standard genome sequencing and annotation.</title>
        <authorList>
            <consortium name="The Broad Institute Genomics Platform"/>
            <consortium name="The Broad Institute Genome Sequencing Center for Infectious Disease"/>
            <person name="Wu L."/>
            <person name="Ma J."/>
        </authorList>
    </citation>
    <scope>NUCLEOTIDE SEQUENCE [LARGE SCALE GENOMIC DNA]</scope>
    <source>
        <strain evidence="7">CCUG 56042</strain>
    </source>
</reference>
<dbReference type="PANTHER" id="PTHR45566">
    <property type="entry name" value="HTH-TYPE TRANSCRIPTIONAL REGULATOR YHJB-RELATED"/>
    <property type="match status" value="1"/>
</dbReference>
<dbReference type="InterPro" id="IPR016032">
    <property type="entry name" value="Sig_transdc_resp-reg_C-effctor"/>
</dbReference>
<dbReference type="EMBL" id="JBHSMP010000030">
    <property type="protein sequence ID" value="MFC5431169.1"/>
    <property type="molecule type" value="Genomic_DNA"/>
</dbReference>
<dbReference type="InterPro" id="IPR058245">
    <property type="entry name" value="NreC/VraR/RcsB-like_REC"/>
</dbReference>
<evidence type="ECO:0000256" key="3">
    <source>
        <dbReference type="PROSITE-ProRule" id="PRU00169"/>
    </source>
</evidence>
<evidence type="ECO:0000313" key="6">
    <source>
        <dbReference type="EMBL" id="MFC5431169.1"/>
    </source>
</evidence>
<feature type="domain" description="HTH luxR-type" evidence="4">
    <location>
        <begin position="136"/>
        <end position="201"/>
    </location>
</feature>
<dbReference type="InterPro" id="IPR036388">
    <property type="entry name" value="WH-like_DNA-bd_sf"/>
</dbReference>
<evidence type="ECO:0000259" key="5">
    <source>
        <dbReference type="PROSITE" id="PS50110"/>
    </source>
</evidence>
<dbReference type="PROSITE" id="PS00622">
    <property type="entry name" value="HTH_LUXR_1"/>
    <property type="match status" value="1"/>
</dbReference>
<sequence length="204" mass="22083">MDQKMKRIVVIDDQPIVLKTLVNVLNAEYELVGECGDGEEGLRIVQTLKPDLTILDLELPKLDGLSLIRTIRASQPDTRILVLSAKPELVMANHTRIAGASGYVSKSRGVEELCSIVKAVLIGYDCFPAGCCGTARDASLNGLSPREVQVLQYLARGVSNKSIAERLGLSDKTVSTYKTRALDKLGVSSLAALIEFATLNKLIE</sequence>
<gene>
    <name evidence="6" type="ORF">ACFPTO_20535</name>
</gene>
<organism evidence="6 7">
    <name type="scientific">Paraburkholderia denitrificans</name>
    <dbReference type="NCBI Taxonomy" id="694025"/>
    <lineage>
        <taxon>Bacteria</taxon>
        <taxon>Pseudomonadati</taxon>
        <taxon>Pseudomonadota</taxon>
        <taxon>Betaproteobacteria</taxon>
        <taxon>Burkholderiales</taxon>
        <taxon>Burkholderiaceae</taxon>
        <taxon>Paraburkholderia</taxon>
    </lineage>
</organism>
<dbReference type="InterPro" id="IPR000792">
    <property type="entry name" value="Tscrpt_reg_LuxR_C"/>
</dbReference>
<evidence type="ECO:0000256" key="1">
    <source>
        <dbReference type="ARBA" id="ARBA00022553"/>
    </source>
</evidence>
<dbReference type="CDD" id="cd17535">
    <property type="entry name" value="REC_NarL-like"/>
    <property type="match status" value="1"/>
</dbReference>
<keyword evidence="2" id="KW-0238">DNA-binding</keyword>
<feature type="domain" description="Response regulatory" evidence="5">
    <location>
        <begin position="7"/>
        <end position="121"/>
    </location>
</feature>
<dbReference type="PRINTS" id="PR00038">
    <property type="entry name" value="HTHLUXR"/>
</dbReference>
<dbReference type="SUPFAM" id="SSF46894">
    <property type="entry name" value="C-terminal effector domain of the bipartite response regulators"/>
    <property type="match status" value="1"/>
</dbReference>
<feature type="modified residue" description="4-aspartylphosphate" evidence="3">
    <location>
        <position position="56"/>
    </location>
</feature>
<dbReference type="Proteomes" id="UP001596103">
    <property type="component" value="Unassembled WGS sequence"/>
</dbReference>
<dbReference type="PANTHER" id="PTHR45566:SF2">
    <property type="entry name" value="NARL SUBFAMILY"/>
    <property type="match status" value="1"/>
</dbReference>
<evidence type="ECO:0000259" key="4">
    <source>
        <dbReference type="PROSITE" id="PS50043"/>
    </source>
</evidence>
<keyword evidence="7" id="KW-1185">Reference proteome</keyword>
<accession>A0ABW0JDN3</accession>
<dbReference type="PROSITE" id="PS50110">
    <property type="entry name" value="RESPONSE_REGULATORY"/>
    <property type="match status" value="1"/>
</dbReference>
<dbReference type="SUPFAM" id="SSF52172">
    <property type="entry name" value="CheY-like"/>
    <property type="match status" value="1"/>
</dbReference>
<dbReference type="SMART" id="SM00448">
    <property type="entry name" value="REC"/>
    <property type="match status" value="1"/>
</dbReference>
<dbReference type="Pfam" id="PF00196">
    <property type="entry name" value="GerE"/>
    <property type="match status" value="1"/>
</dbReference>
<protein>
    <submittedName>
        <fullName evidence="6">Response regulator</fullName>
    </submittedName>
</protein>
<dbReference type="InterPro" id="IPR011006">
    <property type="entry name" value="CheY-like_superfamily"/>
</dbReference>
<dbReference type="PROSITE" id="PS50043">
    <property type="entry name" value="HTH_LUXR_2"/>
    <property type="match status" value="1"/>
</dbReference>
<name>A0ABW0JDN3_9BURK</name>
<dbReference type="Pfam" id="PF00072">
    <property type="entry name" value="Response_reg"/>
    <property type="match status" value="1"/>
</dbReference>
<keyword evidence="1 3" id="KW-0597">Phosphoprotein</keyword>